<evidence type="ECO:0000313" key="3">
    <source>
        <dbReference type="EMBL" id="CCC95655.1"/>
    </source>
</evidence>
<dbReference type="Pfam" id="PF00790">
    <property type="entry name" value="VHS"/>
    <property type="match status" value="1"/>
</dbReference>
<dbReference type="CDD" id="cd03561">
    <property type="entry name" value="VHS"/>
    <property type="match status" value="1"/>
</dbReference>
<accession>G0V1Y4</accession>
<evidence type="ECO:0000256" key="1">
    <source>
        <dbReference type="SAM" id="MobiDB-lite"/>
    </source>
</evidence>
<dbReference type="SUPFAM" id="SSF48464">
    <property type="entry name" value="ENTH/VHS domain"/>
    <property type="match status" value="1"/>
</dbReference>
<dbReference type="GO" id="GO:0043130">
    <property type="term" value="F:ubiquitin binding"/>
    <property type="evidence" value="ECO:0007669"/>
    <property type="project" value="InterPro"/>
</dbReference>
<dbReference type="InterPro" id="IPR044836">
    <property type="entry name" value="TOL_plant"/>
</dbReference>
<dbReference type="VEuPathDB" id="TriTrypDB:TcIL3000.11.11440"/>
<proteinExistence type="predicted"/>
<dbReference type="Gene3D" id="1.25.40.90">
    <property type="match status" value="1"/>
</dbReference>
<dbReference type="GO" id="GO:0043328">
    <property type="term" value="P:protein transport to vacuole involved in ubiquitin-dependent protein catabolic process via the multivesicular body sorting pathway"/>
    <property type="evidence" value="ECO:0007669"/>
    <property type="project" value="InterPro"/>
</dbReference>
<reference evidence="3" key="1">
    <citation type="journal article" date="2012" name="Proc. Natl. Acad. Sci. U.S.A.">
        <title>Antigenic diversity is generated by distinct evolutionary mechanisms in African trypanosome species.</title>
        <authorList>
            <person name="Jackson A.P."/>
            <person name="Berry A."/>
            <person name="Aslett M."/>
            <person name="Allison H.C."/>
            <person name="Burton P."/>
            <person name="Vavrova-Anderson J."/>
            <person name="Brown R."/>
            <person name="Browne H."/>
            <person name="Corton N."/>
            <person name="Hauser H."/>
            <person name="Gamble J."/>
            <person name="Gilderthorp R."/>
            <person name="Marcello L."/>
            <person name="McQuillan J."/>
            <person name="Otto T.D."/>
            <person name="Quail M.A."/>
            <person name="Sanders M.J."/>
            <person name="van Tonder A."/>
            <person name="Ginger M.L."/>
            <person name="Field M.C."/>
            <person name="Barry J.D."/>
            <person name="Hertz-Fowler C."/>
            <person name="Berriman M."/>
        </authorList>
    </citation>
    <scope>NUCLEOTIDE SEQUENCE</scope>
    <source>
        <strain evidence="3">IL3000</strain>
    </source>
</reference>
<dbReference type="AlphaFoldDB" id="G0V1Y4"/>
<evidence type="ECO:0000259" key="2">
    <source>
        <dbReference type="PROSITE" id="PS50179"/>
    </source>
</evidence>
<dbReference type="InterPro" id="IPR008942">
    <property type="entry name" value="ENTH_VHS"/>
</dbReference>
<organism evidence="3">
    <name type="scientific">Trypanosoma congolense (strain IL3000)</name>
    <dbReference type="NCBI Taxonomy" id="1068625"/>
    <lineage>
        <taxon>Eukaryota</taxon>
        <taxon>Discoba</taxon>
        <taxon>Euglenozoa</taxon>
        <taxon>Kinetoplastea</taxon>
        <taxon>Metakinetoplastina</taxon>
        <taxon>Trypanosomatida</taxon>
        <taxon>Trypanosomatidae</taxon>
        <taxon>Trypanosoma</taxon>
        <taxon>Nannomonas</taxon>
    </lineage>
</organism>
<feature type="domain" description="VHS" evidence="2">
    <location>
        <begin position="29"/>
        <end position="159"/>
    </location>
</feature>
<dbReference type="SMART" id="SM00288">
    <property type="entry name" value="VHS"/>
    <property type="match status" value="1"/>
</dbReference>
<feature type="region of interest" description="Disordered" evidence="1">
    <location>
        <begin position="414"/>
        <end position="441"/>
    </location>
</feature>
<dbReference type="GO" id="GO:0035091">
    <property type="term" value="F:phosphatidylinositol binding"/>
    <property type="evidence" value="ECO:0007669"/>
    <property type="project" value="InterPro"/>
</dbReference>
<feature type="region of interest" description="Disordered" evidence="1">
    <location>
        <begin position="302"/>
        <end position="334"/>
    </location>
</feature>
<dbReference type="EMBL" id="HE575324">
    <property type="protein sequence ID" value="CCC95655.1"/>
    <property type="molecule type" value="Genomic_DNA"/>
</dbReference>
<dbReference type="InterPro" id="IPR002014">
    <property type="entry name" value="VHS_dom"/>
</dbReference>
<dbReference type="PROSITE" id="PS50179">
    <property type="entry name" value="VHS"/>
    <property type="match status" value="1"/>
</dbReference>
<sequence>MVSLSLLDRAKDMAARLRSTPYLELVEEATDKRLEAPKPEAVALLCDNVNVREENAADVVRAVRRRMTSSDVTVQYLTILVLETLVKNCGLKLHLEVASQKGLIRDIFKIATSNPSSEREYLAKEAALVLILNFSVWFAGHPNQNLKFLMTVANAVRREVGPNAFDGISPDVDTRLSMTVGPVRRPNHGHSDSVNSSQRTSITEIHPGIVAADTAGIRVPTEEELSNMLDVCVTLAEYLNNATILDDGTIVIDDIIESILSNVRRDNDFLLLLIGSDLILSNRETLVDICNSQSTLIQQLNKPEPFPLNSGDAHPPPMPPTAHAPDPRNNAIQPTAPAVQRSPLDIFSPPQASGNPANVPLTSGSAAAMGAVAAFEKLLIATAPQESADVPVYDSVVAEPGQDTADDQLYSSEEAFDDDEKKPNTYADAEFDTFLVGPRRS</sequence>
<gene>
    <name evidence="3" type="ORF">TCIL3000_11_11440</name>
</gene>
<name>G0V1Y4_TRYCI</name>
<protein>
    <submittedName>
        <fullName evidence="3">Uncharacterized protein TCIL3000_11_11440</fullName>
    </submittedName>
</protein>
<dbReference type="PANTHER" id="PTHR45898">
    <property type="entry name" value="TOM1-LIKE PROTEIN"/>
    <property type="match status" value="1"/>
</dbReference>
<dbReference type="PANTHER" id="PTHR45898:SF4">
    <property type="entry name" value="TARGET OF MYB PROTEIN 1"/>
    <property type="match status" value="1"/>
</dbReference>